<reference evidence="3" key="1">
    <citation type="submission" date="2021-01" db="EMBL/GenBank/DDBJ databases">
        <title>Whole genome shotgun sequence of Sinosporangium siamense NBRC 109515.</title>
        <authorList>
            <person name="Komaki H."/>
            <person name="Tamura T."/>
        </authorList>
    </citation>
    <scope>NUCLEOTIDE SEQUENCE</scope>
    <source>
        <strain evidence="3">NBRC 109515</strain>
    </source>
</reference>
<dbReference type="Pfam" id="PF07876">
    <property type="entry name" value="Dabb"/>
    <property type="match status" value="1"/>
</dbReference>
<dbReference type="Gene3D" id="3.30.70.100">
    <property type="match status" value="1"/>
</dbReference>
<comment type="subunit">
    <text evidence="1">Homodimer.</text>
</comment>
<name>A0A919VFL1_9ACTN</name>
<dbReference type="EMBL" id="BOOW01000043">
    <property type="protein sequence ID" value="GII96229.1"/>
    <property type="molecule type" value="Genomic_DNA"/>
</dbReference>
<evidence type="ECO:0000313" key="3">
    <source>
        <dbReference type="EMBL" id="GII96229.1"/>
    </source>
</evidence>
<organism evidence="3 4">
    <name type="scientific">Sinosporangium siamense</name>
    <dbReference type="NCBI Taxonomy" id="1367973"/>
    <lineage>
        <taxon>Bacteria</taxon>
        <taxon>Bacillati</taxon>
        <taxon>Actinomycetota</taxon>
        <taxon>Actinomycetes</taxon>
        <taxon>Streptosporangiales</taxon>
        <taxon>Streptosporangiaceae</taxon>
        <taxon>Sinosporangium</taxon>
    </lineage>
</organism>
<dbReference type="AlphaFoldDB" id="A0A919VFL1"/>
<gene>
    <name evidence="3" type="ORF">Ssi02_64600</name>
</gene>
<evidence type="ECO:0000259" key="2">
    <source>
        <dbReference type="PROSITE" id="PS51502"/>
    </source>
</evidence>
<evidence type="ECO:0000256" key="1">
    <source>
        <dbReference type="ARBA" id="ARBA00011738"/>
    </source>
</evidence>
<proteinExistence type="predicted"/>
<keyword evidence="4" id="KW-1185">Reference proteome</keyword>
<dbReference type="SMART" id="SM00886">
    <property type="entry name" value="Dabb"/>
    <property type="match status" value="1"/>
</dbReference>
<evidence type="ECO:0000313" key="4">
    <source>
        <dbReference type="Proteomes" id="UP000606172"/>
    </source>
</evidence>
<dbReference type="InterPro" id="IPR044662">
    <property type="entry name" value="HS1/DABB1-like"/>
</dbReference>
<dbReference type="PROSITE" id="PS51502">
    <property type="entry name" value="S_R_A_B_BARREL"/>
    <property type="match status" value="1"/>
</dbReference>
<dbReference type="Proteomes" id="UP000606172">
    <property type="component" value="Unassembled WGS sequence"/>
</dbReference>
<accession>A0A919VFL1</accession>
<comment type="caution">
    <text evidence="3">The sequence shown here is derived from an EMBL/GenBank/DDBJ whole genome shotgun (WGS) entry which is preliminary data.</text>
</comment>
<dbReference type="PANTHER" id="PTHR33178:SF10">
    <property type="entry name" value="STRESS-RESPONSE A_B BARREL DOMAIN-CONTAINING PROTEIN"/>
    <property type="match status" value="1"/>
</dbReference>
<protein>
    <recommendedName>
        <fullName evidence="2">Stress-response A/B barrel domain-containing protein</fullName>
    </recommendedName>
</protein>
<feature type="domain" description="Stress-response A/B barrel" evidence="2">
    <location>
        <begin position="2"/>
        <end position="95"/>
    </location>
</feature>
<dbReference type="PANTHER" id="PTHR33178">
    <property type="match status" value="1"/>
</dbReference>
<dbReference type="RefSeq" id="WP_204031250.1">
    <property type="nucleotide sequence ID" value="NZ_BOOW01000043.1"/>
</dbReference>
<dbReference type="InterPro" id="IPR011008">
    <property type="entry name" value="Dimeric_a/b-barrel"/>
</dbReference>
<dbReference type="InterPro" id="IPR013097">
    <property type="entry name" value="Dabb"/>
</dbReference>
<dbReference type="SUPFAM" id="SSF54909">
    <property type="entry name" value="Dimeric alpha+beta barrel"/>
    <property type="match status" value="1"/>
</dbReference>
<sequence length="99" mass="10881">MLRHVVLFTWSEDATEEQRATVAAKLGELPGIIPQIKSYVMGKDAGVSPGTVDFALVADFDSAEDFLTYRNHPAHQAVITEHINPILAGRSAIQYTWQG</sequence>